<dbReference type="SUPFAM" id="SSF55658">
    <property type="entry name" value="L9 N-domain-like"/>
    <property type="match status" value="1"/>
</dbReference>
<keyword evidence="6" id="KW-0255">Endonuclease</keyword>
<dbReference type="CDD" id="cd09277">
    <property type="entry name" value="RNase_HI_bacteria_like"/>
    <property type="match status" value="1"/>
</dbReference>
<evidence type="ECO:0000256" key="1">
    <source>
        <dbReference type="ARBA" id="ARBA00000077"/>
    </source>
</evidence>
<comment type="catalytic activity">
    <reaction evidence="1">
        <text>Endonucleolytic cleavage to 5'-phosphomonoester.</text>
        <dbReference type="EC" id="3.1.26.4"/>
    </reaction>
</comment>
<reference evidence="9 10" key="1">
    <citation type="submission" date="2021-02" db="EMBL/GenBank/DDBJ databases">
        <title>Characterization of Marinitoga sp. nov. str. BP5-C20A.</title>
        <authorList>
            <person name="Erauso G."/>
            <person name="Postec A."/>
        </authorList>
    </citation>
    <scope>NUCLEOTIDE SEQUENCE [LARGE SCALE GENOMIC DNA]</scope>
    <source>
        <strain evidence="9 10">BP5-C20A</strain>
    </source>
</reference>
<evidence type="ECO:0000256" key="6">
    <source>
        <dbReference type="ARBA" id="ARBA00022759"/>
    </source>
</evidence>
<dbReference type="PANTHER" id="PTHR10642:SF26">
    <property type="entry name" value="RIBONUCLEASE H1"/>
    <property type="match status" value="1"/>
</dbReference>
<dbReference type="SUPFAM" id="SSF53098">
    <property type="entry name" value="Ribonuclease H-like"/>
    <property type="match status" value="1"/>
</dbReference>
<dbReference type="InterPro" id="IPR002156">
    <property type="entry name" value="RNaseH_domain"/>
</dbReference>
<dbReference type="InterPro" id="IPR043994">
    <property type="entry name" value="RnlA/LsoA-toxin_DBD"/>
</dbReference>
<evidence type="ECO:0000256" key="4">
    <source>
        <dbReference type="ARBA" id="ARBA00022722"/>
    </source>
</evidence>
<dbReference type="Pfam" id="PF01693">
    <property type="entry name" value="Cauli_VI"/>
    <property type="match status" value="1"/>
</dbReference>
<dbReference type="InterPro" id="IPR037056">
    <property type="entry name" value="RNase_H1_N_sf"/>
</dbReference>
<comment type="similarity">
    <text evidence="2">Belongs to the RNase H family.</text>
</comment>
<sequence>MSKKKYYAVKKGRKTGIYENWEDANKQVNGFRGAEYKSFSSLEDAKEYMGLENKKIKSTNFNNNQNKVIAYVDGSYNDKEKIYGSGVYIIHNGVEKEFYKYGKDANFINTRNVVGEIIATLLALEYAKNKNAIEIDIHYDYDGIKKWAVEEWKTKSDIAKIYKMKLEEYKKYLSINFYKVKSHTNNPGNTKADELAKKAIDEMTNKIEFDISLYDNIDRIKKYANNINFKFENFKIEDFKLLKKLLSDNFEVENIETQNSIDSFKAKSNIFNTHLKIILYKTNTLTIQGKAHDVFIIVQEFLSKYKNYIEILQLNEEYFGTNIKETESEFETIMNNLSNFFTIEIKNLLFTAYLITKQNKEVELNNTSYKFDYSFYLMPIMRVLEAFLRSIICDKYRINCKKDSFQGVFEKNNEDLKYCFTDVARNKINNFEIENALEKCYNFYHKRHKYAHAKNNFAQTKTITDSDKVNEFIIEGIKLIKDTYDIYINNKKI</sequence>
<evidence type="ECO:0000313" key="10">
    <source>
        <dbReference type="Proteomes" id="UP001232493"/>
    </source>
</evidence>
<keyword evidence="4" id="KW-0540">Nuclease</keyword>
<dbReference type="EC" id="3.1.26.4" evidence="3"/>
<evidence type="ECO:0000256" key="7">
    <source>
        <dbReference type="ARBA" id="ARBA00022801"/>
    </source>
</evidence>
<dbReference type="InterPro" id="IPR011320">
    <property type="entry name" value="RNase_H1_N"/>
</dbReference>
<keyword evidence="5" id="KW-0479">Metal-binding</keyword>
<dbReference type="Gene3D" id="3.30.160.690">
    <property type="entry name" value="Bacterial toxin RNase RnlA/LsoA, N repeated domain"/>
    <property type="match status" value="1"/>
</dbReference>
<keyword evidence="10" id="KW-1185">Reference proteome</keyword>
<dbReference type="Proteomes" id="UP001232493">
    <property type="component" value="Chromosome"/>
</dbReference>
<proteinExistence type="inferred from homology"/>
<dbReference type="InterPro" id="IPR036397">
    <property type="entry name" value="RNaseH_sf"/>
</dbReference>
<dbReference type="EMBL" id="CP069362">
    <property type="protein sequence ID" value="WGS64656.1"/>
    <property type="molecule type" value="Genomic_DNA"/>
</dbReference>
<feature type="domain" description="RNase H type-1" evidence="8">
    <location>
        <begin position="64"/>
        <end position="201"/>
    </location>
</feature>
<organism evidence="9 10">
    <name type="scientific">Marinitoga aeolica</name>
    <dbReference type="NCBI Taxonomy" id="2809031"/>
    <lineage>
        <taxon>Bacteria</taxon>
        <taxon>Thermotogati</taxon>
        <taxon>Thermotogota</taxon>
        <taxon>Thermotogae</taxon>
        <taxon>Petrotogales</taxon>
        <taxon>Petrotogaceae</taxon>
        <taxon>Marinitoga</taxon>
    </lineage>
</organism>
<keyword evidence="7" id="KW-0378">Hydrolase</keyword>
<dbReference type="Pfam" id="PF19034">
    <property type="entry name" value="RnlA-toxin_DBD"/>
    <property type="match status" value="1"/>
</dbReference>
<evidence type="ECO:0000256" key="2">
    <source>
        <dbReference type="ARBA" id="ARBA00005300"/>
    </source>
</evidence>
<protein>
    <recommendedName>
        <fullName evidence="3">ribonuclease H</fullName>
        <ecNumber evidence="3">3.1.26.4</ecNumber>
    </recommendedName>
</protein>
<gene>
    <name evidence="9" type="ORF">JRV97_09860</name>
</gene>
<evidence type="ECO:0000313" key="9">
    <source>
        <dbReference type="EMBL" id="WGS64656.1"/>
    </source>
</evidence>
<dbReference type="InterPro" id="IPR012337">
    <property type="entry name" value="RNaseH-like_sf"/>
</dbReference>
<name>A0ABY8PPU0_9BACT</name>
<accession>A0ABY8PPU0</accession>
<dbReference type="RefSeq" id="WP_280998479.1">
    <property type="nucleotide sequence ID" value="NZ_CP069362.1"/>
</dbReference>
<evidence type="ECO:0000256" key="3">
    <source>
        <dbReference type="ARBA" id="ARBA00012180"/>
    </source>
</evidence>
<dbReference type="InterPro" id="IPR009027">
    <property type="entry name" value="Ribosomal_bL9/RNase_H1_N"/>
</dbReference>
<dbReference type="Gene3D" id="6.10.250.2650">
    <property type="match status" value="1"/>
</dbReference>
<dbReference type="Gene3D" id="3.40.970.10">
    <property type="entry name" value="Ribonuclease H1, N-terminal domain"/>
    <property type="match status" value="1"/>
</dbReference>
<dbReference type="Gene3D" id="3.30.420.10">
    <property type="entry name" value="Ribonuclease H-like superfamily/Ribonuclease H"/>
    <property type="match status" value="1"/>
</dbReference>
<evidence type="ECO:0000259" key="8">
    <source>
        <dbReference type="PROSITE" id="PS50879"/>
    </source>
</evidence>
<dbReference type="PANTHER" id="PTHR10642">
    <property type="entry name" value="RIBONUCLEASE H1"/>
    <property type="match status" value="1"/>
</dbReference>
<dbReference type="InterPro" id="IPR050092">
    <property type="entry name" value="RNase_H"/>
</dbReference>
<evidence type="ECO:0000256" key="5">
    <source>
        <dbReference type="ARBA" id="ARBA00022723"/>
    </source>
</evidence>
<dbReference type="PROSITE" id="PS50879">
    <property type="entry name" value="RNASE_H_1"/>
    <property type="match status" value="1"/>
</dbReference>
<dbReference type="Pfam" id="PF00075">
    <property type="entry name" value="RNase_H"/>
    <property type="match status" value="1"/>
</dbReference>